<gene>
    <name evidence="3" type="ORF">ACFSJH_11840</name>
</gene>
<evidence type="ECO:0000313" key="4">
    <source>
        <dbReference type="Proteomes" id="UP001597362"/>
    </source>
</evidence>
<sequence>MEYMKTKQLVEQLCNAILNHQVTGFLPEWEGGIACPSCKNIHGRSGDAIFPLYYTAIETGQVQYKEAARKLVAYMQRRQLYDGSWLNDEPSDWKGTTVFQVLSLSHAYDYLSRAGEQQEAENLLPLIQKAAGWLVWAFCQGGIPKNNINYLVSAAAALQWCAKILDDSCYATDAEELMRQSLVQVNRDGFLVGESKYPHLAGDQIDIGYNIDMSIGVMAEYAMLTNDEAVREQAVRALQAHMEMMYPDGSIDNSFGSRSYKWTMYGSKTAHGCQMAYMILADENPAFIEAASRNLTFLTSCITSNGMVGYGPAHEQLKLDTCIHSTLNRADSLAVALVYGKWDVKTANKATIPADINFGFKYYRSLNTAQIRSQSWMGTISGYGSLNAATGGMLSYLWQEQYGAVQASSATVYKRTEIANMPEYPGRYVGPLTPRIEAIIAGNRVSSLYEHQPAILQDEKTNTLGKVRVEGKLKSVPLETQVESQLFYTIDYEWSDKQIKKVYYIDVQVACEELYITEPIIVTDDVEVKGLTTGLQLTKQSIKLHIEGSGEHFEKQPTTAEKVISLFPALESVPLRWKLSHVERGVYTFTFTLTDGVIEQREEGETDENS</sequence>
<dbReference type="Pfam" id="PF25840">
    <property type="entry name" value="Ulvan_lyase_N"/>
    <property type="match status" value="1"/>
</dbReference>
<name>A0ABW4YLP9_9BACL</name>
<feature type="domain" description="Broad-specificity ulvan lyase N-terminal" evidence="1">
    <location>
        <begin position="11"/>
        <end position="353"/>
    </location>
</feature>
<accession>A0ABW4YLP9</accession>
<protein>
    <submittedName>
        <fullName evidence="3">Uncharacterized protein</fullName>
    </submittedName>
</protein>
<reference evidence="4" key="1">
    <citation type="journal article" date="2019" name="Int. J. Syst. Evol. Microbiol.">
        <title>The Global Catalogue of Microorganisms (GCM) 10K type strain sequencing project: providing services to taxonomists for standard genome sequencing and annotation.</title>
        <authorList>
            <consortium name="The Broad Institute Genomics Platform"/>
            <consortium name="The Broad Institute Genome Sequencing Center for Infectious Disease"/>
            <person name="Wu L."/>
            <person name="Ma J."/>
        </authorList>
    </citation>
    <scope>NUCLEOTIDE SEQUENCE [LARGE SCALE GENOMIC DNA]</scope>
    <source>
        <strain evidence="4">GH52</strain>
    </source>
</reference>
<dbReference type="SUPFAM" id="SSF48208">
    <property type="entry name" value="Six-hairpin glycosidases"/>
    <property type="match status" value="1"/>
</dbReference>
<feature type="domain" description="Broad-specificity ulvan lyase C-terminal" evidence="2">
    <location>
        <begin position="360"/>
        <end position="586"/>
    </location>
</feature>
<dbReference type="EMBL" id="JBHUHO010000030">
    <property type="protein sequence ID" value="MFD2116413.1"/>
    <property type="molecule type" value="Genomic_DNA"/>
</dbReference>
<evidence type="ECO:0000313" key="3">
    <source>
        <dbReference type="EMBL" id="MFD2116413.1"/>
    </source>
</evidence>
<dbReference type="InterPro" id="IPR008928">
    <property type="entry name" value="6-hairpin_glycosidase_sf"/>
</dbReference>
<dbReference type="InterPro" id="IPR058908">
    <property type="entry name" value="P29_C"/>
</dbReference>
<evidence type="ECO:0000259" key="1">
    <source>
        <dbReference type="Pfam" id="PF25840"/>
    </source>
</evidence>
<proteinExistence type="predicted"/>
<dbReference type="Proteomes" id="UP001597362">
    <property type="component" value="Unassembled WGS sequence"/>
</dbReference>
<comment type="caution">
    <text evidence="3">The sequence shown here is derived from an EMBL/GenBank/DDBJ whole genome shotgun (WGS) entry which is preliminary data.</text>
</comment>
<evidence type="ECO:0000259" key="2">
    <source>
        <dbReference type="Pfam" id="PF25841"/>
    </source>
</evidence>
<dbReference type="Pfam" id="PF25841">
    <property type="entry name" value="Ulvan_lyase_C"/>
    <property type="match status" value="1"/>
</dbReference>
<keyword evidence="4" id="KW-1185">Reference proteome</keyword>
<organism evidence="3 4">
    <name type="scientific">Paenibacillus yanchengensis</name>
    <dbReference type="NCBI Taxonomy" id="2035833"/>
    <lineage>
        <taxon>Bacteria</taxon>
        <taxon>Bacillati</taxon>
        <taxon>Bacillota</taxon>
        <taxon>Bacilli</taxon>
        <taxon>Bacillales</taxon>
        <taxon>Paenibacillaceae</taxon>
        <taxon>Paenibacillus</taxon>
    </lineage>
</organism>
<dbReference type="RefSeq" id="WP_377772553.1">
    <property type="nucleotide sequence ID" value="NZ_JBHUHO010000030.1"/>
</dbReference>
<dbReference type="InterPro" id="IPR058907">
    <property type="entry name" value="P29_N"/>
</dbReference>